<name>A0AAD6U4J6_9AGAR</name>
<proteinExistence type="predicted"/>
<keyword evidence="4" id="KW-1185">Reference proteome</keyword>
<dbReference type="Proteomes" id="UP001222325">
    <property type="component" value="Unassembled WGS sequence"/>
</dbReference>
<dbReference type="Pfam" id="PF18721">
    <property type="entry name" value="CxC6"/>
    <property type="match status" value="1"/>
</dbReference>
<gene>
    <name evidence="3" type="ORF">B0H15DRAFT_781239</name>
</gene>
<dbReference type="InterPro" id="IPR040898">
    <property type="entry name" value="CxC6"/>
</dbReference>
<accession>A0AAD6U4J6</accession>
<protein>
    <recommendedName>
        <fullName evidence="5">CxC5 like cysteine cluster associated with KDZ domain-containing protein</fullName>
    </recommendedName>
</protein>
<dbReference type="Pfam" id="PF18718">
    <property type="entry name" value="CxC5"/>
    <property type="match status" value="1"/>
</dbReference>
<dbReference type="EMBL" id="JARJCN010000028">
    <property type="protein sequence ID" value="KAJ7087605.1"/>
    <property type="molecule type" value="Genomic_DNA"/>
</dbReference>
<dbReference type="InterPro" id="IPR041539">
    <property type="entry name" value="CxC5"/>
</dbReference>
<reference evidence="3" key="1">
    <citation type="submission" date="2023-03" db="EMBL/GenBank/DDBJ databases">
        <title>Massive genome expansion in bonnet fungi (Mycena s.s.) driven by repeated elements and novel gene families across ecological guilds.</title>
        <authorList>
            <consortium name="Lawrence Berkeley National Laboratory"/>
            <person name="Harder C.B."/>
            <person name="Miyauchi S."/>
            <person name="Viragh M."/>
            <person name="Kuo A."/>
            <person name="Thoen E."/>
            <person name="Andreopoulos B."/>
            <person name="Lu D."/>
            <person name="Skrede I."/>
            <person name="Drula E."/>
            <person name="Henrissat B."/>
            <person name="Morin E."/>
            <person name="Kohler A."/>
            <person name="Barry K."/>
            <person name="LaButti K."/>
            <person name="Morin E."/>
            <person name="Salamov A."/>
            <person name="Lipzen A."/>
            <person name="Mereny Z."/>
            <person name="Hegedus B."/>
            <person name="Baldrian P."/>
            <person name="Stursova M."/>
            <person name="Weitz H."/>
            <person name="Taylor A."/>
            <person name="Grigoriev I.V."/>
            <person name="Nagy L.G."/>
            <person name="Martin F."/>
            <person name="Kauserud H."/>
        </authorList>
    </citation>
    <scope>NUCLEOTIDE SEQUENCE</scope>
    <source>
        <strain evidence="3">CBHHK173m</strain>
    </source>
</reference>
<organism evidence="3 4">
    <name type="scientific">Mycena belliarum</name>
    <dbReference type="NCBI Taxonomy" id="1033014"/>
    <lineage>
        <taxon>Eukaryota</taxon>
        <taxon>Fungi</taxon>
        <taxon>Dikarya</taxon>
        <taxon>Basidiomycota</taxon>
        <taxon>Agaricomycotina</taxon>
        <taxon>Agaricomycetes</taxon>
        <taxon>Agaricomycetidae</taxon>
        <taxon>Agaricales</taxon>
        <taxon>Marasmiineae</taxon>
        <taxon>Mycenaceae</taxon>
        <taxon>Mycena</taxon>
    </lineage>
</organism>
<sequence>MLSRFLRPQAWSHIRPVGDSLEPPTICTTDFCRNAALTKRQEYKATLFTLHRGVLPITIASMYCQHCRTTYHHNYKVRNAADPFAQREYYGGIPDHIMVSMHHVVERQLAVLWETQLVFSHTSAEAASKIYNAALRTSSTDSENMLRPTTVWDSFFLHALLREATKFKSNLSVPHKGSNTDRMNDALKARNYRMAGTGQDHWAHACQGCMRIVNNGSSRITGCVTDGVTVGHACCGVHDCKIPLENQRAWFCPSHGDLRLICAVTGCDHRSEAGWRTCSDPSHRVFEVERRAKGKALFQLRARLARKSGQAEPAPPASDIDYLDEADEDEEISDTALHPPTKIRGRLSRRWTHNEQLMVRCCGIIISRATFFGSEAITSVKDFIHVTFPVHYPGSLPSYIFYDNNCHLLRHLNVSTSPLDARLTVVGFPVDAFHAYRKHKESDDFCVMNCSPASFPEIIDGDSWIFNSSAAEQANVWFGKFHPIVKEMPVLRYNFFLDEMIGLRNDWMVEKLQAAGQKPHFVPLDDLEIRESSIL</sequence>
<evidence type="ECO:0008006" key="5">
    <source>
        <dbReference type="Google" id="ProtNLM"/>
    </source>
</evidence>
<evidence type="ECO:0000259" key="1">
    <source>
        <dbReference type="Pfam" id="PF18718"/>
    </source>
</evidence>
<evidence type="ECO:0000313" key="4">
    <source>
        <dbReference type="Proteomes" id="UP001222325"/>
    </source>
</evidence>
<dbReference type="AlphaFoldDB" id="A0AAD6U4J6"/>
<feature type="domain" description="CxC5 like cysteine cluster associated with KDZ" evidence="1">
    <location>
        <begin position="25"/>
        <end position="134"/>
    </location>
</feature>
<evidence type="ECO:0000259" key="2">
    <source>
        <dbReference type="Pfam" id="PF18721"/>
    </source>
</evidence>
<comment type="caution">
    <text evidence="3">The sequence shown here is derived from an EMBL/GenBank/DDBJ whole genome shotgun (WGS) entry which is preliminary data.</text>
</comment>
<feature type="domain" description="CxC6 like cysteine cluster associated with KDZ" evidence="2">
    <location>
        <begin position="224"/>
        <end position="287"/>
    </location>
</feature>
<evidence type="ECO:0000313" key="3">
    <source>
        <dbReference type="EMBL" id="KAJ7087605.1"/>
    </source>
</evidence>